<proteinExistence type="predicted"/>
<comment type="caution">
    <text evidence="1">The sequence shown here is derived from an EMBL/GenBank/DDBJ whole genome shotgun (WGS) entry which is preliminary data.</text>
</comment>
<dbReference type="Proteomes" id="UP000814033">
    <property type="component" value="Unassembled WGS sequence"/>
</dbReference>
<protein>
    <submittedName>
        <fullName evidence="1">ArfGap-domain-containing protein</fullName>
    </submittedName>
</protein>
<accession>A0ACB8R5E2</accession>
<evidence type="ECO:0000313" key="1">
    <source>
        <dbReference type="EMBL" id="KAI0039122.1"/>
    </source>
</evidence>
<gene>
    <name evidence="1" type="ORF">FA95DRAFT_1684402</name>
</gene>
<name>A0ACB8R5E2_9AGAM</name>
<reference evidence="1" key="2">
    <citation type="journal article" date="2022" name="New Phytol.">
        <title>Evolutionary transition to the ectomycorrhizal habit in the genomes of a hyperdiverse lineage of mushroom-forming fungi.</title>
        <authorList>
            <person name="Looney B."/>
            <person name="Miyauchi S."/>
            <person name="Morin E."/>
            <person name="Drula E."/>
            <person name="Courty P.E."/>
            <person name="Kohler A."/>
            <person name="Kuo A."/>
            <person name="LaButti K."/>
            <person name="Pangilinan J."/>
            <person name="Lipzen A."/>
            <person name="Riley R."/>
            <person name="Andreopoulos W."/>
            <person name="He G."/>
            <person name="Johnson J."/>
            <person name="Nolan M."/>
            <person name="Tritt A."/>
            <person name="Barry K.W."/>
            <person name="Grigoriev I.V."/>
            <person name="Nagy L.G."/>
            <person name="Hibbett D."/>
            <person name="Henrissat B."/>
            <person name="Matheny P.B."/>
            <person name="Labbe J."/>
            <person name="Martin F.M."/>
        </authorList>
    </citation>
    <scope>NUCLEOTIDE SEQUENCE</scope>
    <source>
        <strain evidence="1">FP105234-sp</strain>
    </source>
</reference>
<evidence type="ECO:0000313" key="2">
    <source>
        <dbReference type="Proteomes" id="UP000814033"/>
    </source>
</evidence>
<reference evidence="1" key="1">
    <citation type="submission" date="2021-02" db="EMBL/GenBank/DDBJ databases">
        <authorList>
            <consortium name="DOE Joint Genome Institute"/>
            <person name="Ahrendt S."/>
            <person name="Looney B.P."/>
            <person name="Miyauchi S."/>
            <person name="Morin E."/>
            <person name="Drula E."/>
            <person name="Courty P.E."/>
            <person name="Chicoki N."/>
            <person name="Fauchery L."/>
            <person name="Kohler A."/>
            <person name="Kuo A."/>
            <person name="Labutti K."/>
            <person name="Pangilinan J."/>
            <person name="Lipzen A."/>
            <person name="Riley R."/>
            <person name="Andreopoulos W."/>
            <person name="He G."/>
            <person name="Johnson J."/>
            <person name="Barry K.W."/>
            <person name="Grigoriev I.V."/>
            <person name="Nagy L."/>
            <person name="Hibbett D."/>
            <person name="Henrissat B."/>
            <person name="Matheny P.B."/>
            <person name="Labbe J."/>
            <person name="Martin F."/>
        </authorList>
    </citation>
    <scope>NUCLEOTIDE SEQUENCE</scope>
    <source>
        <strain evidence="1">FP105234-sp</strain>
    </source>
</reference>
<dbReference type="EMBL" id="MU276354">
    <property type="protein sequence ID" value="KAI0039122.1"/>
    <property type="molecule type" value="Genomic_DNA"/>
</dbReference>
<keyword evidence="2" id="KW-1185">Reference proteome</keyword>
<organism evidence="1 2">
    <name type="scientific">Auriscalpium vulgare</name>
    <dbReference type="NCBI Taxonomy" id="40419"/>
    <lineage>
        <taxon>Eukaryota</taxon>
        <taxon>Fungi</taxon>
        <taxon>Dikarya</taxon>
        <taxon>Basidiomycota</taxon>
        <taxon>Agaricomycotina</taxon>
        <taxon>Agaricomycetes</taxon>
        <taxon>Russulales</taxon>
        <taxon>Auriscalpiaceae</taxon>
        <taxon>Auriscalpium</taxon>
    </lineage>
</organism>
<sequence>MSVNKFATERNQKAVLELATKPGNDACADCRTRNPRWASHNLGIFICVNCASIHRKIGTHITKVKSLTLDTWSKEQVENMRQNGNIKSNAHYNPNEIRHPPPTNMVDSERDSELEKFIRDKYEYKRFISRSAIVAQHLGPSRSAASVRSNTSGSSSGSVPPPTRSQTVPMKGPGAALPSPPSSATLAARAVPSRSFTSAAQPQPPQPAQPPKPAGGVWDDLVALQSPSQPPSNSSLPLQYQSTTMAQPFRSNTLPQGQFAGVGSSPNFGLGGGVGASGLTSSQFQPQMQSPTAFGASPGGVANPFAQMVAQQQQQQPQQFLSAATPFSSQAPSFAAPPFNQQPQVQQPSFTSPGNPFFNASAQGQTQGMLTPQPQMPLQSTPSPAPFAAQGQFQPPQQPRTPFMQQQQQQPQFQQQAFQPQSSPFQPQSSPFQPQSSPFQQQTPSFQQQTPSFQPQSSPFQQQVSSFQPSPQGQFGMQQGAGAANPFTSWMTQQQQPGGFTQA</sequence>
<feature type="non-terminal residue" evidence="1">
    <location>
        <position position="503"/>
    </location>
</feature>